<dbReference type="GO" id="GO:0006337">
    <property type="term" value="P:nucleosome disassembly"/>
    <property type="evidence" value="ECO:0007669"/>
    <property type="project" value="TreeGrafter"/>
</dbReference>
<dbReference type="GO" id="GO:0016887">
    <property type="term" value="F:ATP hydrolysis activity"/>
    <property type="evidence" value="ECO:0007669"/>
    <property type="project" value="TreeGrafter"/>
</dbReference>
<organism evidence="5 6">
    <name type="scientific">Hymenochirus boettgeri</name>
    <name type="common">Congo dwarf clawed frog</name>
    <dbReference type="NCBI Taxonomy" id="247094"/>
    <lineage>
        <taxon>Eukaryota</taxon>
        <taxon>Metazoa</taxon>
        <taxon>Chordata</taxon>
        <taxon>Craniata</taxon>
        <taxon>Vertebrata</taxon>
        <taxon>Euteleostomi</taxon>
        <taxon>Amphibia</taxon>
        <taxon>Batrachia</taxon>
        <taxon>Anura</taxon>
        <taxon>Pipoidea</taxon>
        <taxon>Pipidae</taxon>
        <taxon>Pipinae</taxon>
        <taxon>Hymenochirus</taxon>
    </lineage>
</organism>
<comment type="similarity">
    <text evidence="1">Belongs to the AAA ATPase family.</text>
</comment>
<evidence type="ECO:0000256" key="1">
    <source>
        <dbReference type="ARBA" id="ARBA00006914"/>
    </source>
</evidence>
<dbReference type="Gene3D" id="1.10.8.60">
    <property type="match status" value="1"/>
</dbReference>
<dbReference type="PANTHER" id="PTHR23069:SF5">
    <property type="entry name" value="ATPASE FAMILY AAA DOMAIN-CONTAINING PROTEIN 2B"/>
    <property type="match status" value="1"/>
</dbReference>
<dbReference type="GO" id="GO:0003682">
    <property type="term" value="F:chromatin binding"/>
    <property type="evidence" value="ECO:0007669"/>
    <property type="project" value="TreeGrafter"/>
</dbReference>
<dbReference type="InterPro" id="IPR045199">
    <property type="entry name" value="ATAD2-like"/>
</dbReference>
<dbReference type="GO" id="GO:0005524">
    <property type="term" value="F:ATP binding"/>
    <property type="evidence" value="ECO:0007669"/>
    <property type="project" value="UniProtKB-KW"/>
</dbReference>
<dbReference type="GO" id="GO:0045815">
    <property type="term" value="P:transcription initiation-coupled chromatin remodeling"/>
    <property type="evidence" value="ECO:0007669"/>
    <property type="project" value="TreeGrafter"/>
</dbReference>
<evidence type="ECO:0000256" key="3">
    <source>
        <dbReference type="ARBA" id="ARBA00022840"/>
    </source>
</evidence>
<gene>
    <name evidence="5" type="ORF">GDO86_005909</name>
</gene>
<dbReference type="EMBL" id="JAACNH010000006">
    <property type="protein sequence ID" value="KAG8439918.1"/>
    <property type="molecule type" value="Genomic_DNA"/>
</dbReference>
<accession>A0A8T2J909</accession>
<evidence type="ECO:0000313" key="6">
    <source>
        <dbReference type="Proteomes" id="UP000812440"/>
    </source>
</evidence>
<dbReference type="FunFam" id="1.10.8.60:FF:000016">
    <property type="entry name" value="ATPase family AAA domain-containing protein 2B"/>
    <property type="match status" value="1"/>
</dbReference>
<dbReference type="AlphaFoldDB" id="A0A8T2J909"/>
<evidence type="ECO:0000256" key="2">
    <source>
        <dbReference type="ARBA" id="ARBA00022741"/>
    </source>
</evidence>
<dbReference type="OrthoDB" id="5421at2759"/>
<dbReference type="InterPro" id="IPR041569">
    <property type="entry name" value="AAA_lid_3"/>
</dbReference>
<feature type="domain" description="AAA ATPase AAA+ lid" evidence="4">
    <location>
        <begin position="80"/>
        <end position="116"/>
    </location>
</feature>
<dbReference type="Proteomes" id="UP000812440">
    <property type="component" value="Chromosome 3"/>
</dbReference>
<dbReference type="GO" id="GO:0006334">
    <property type="term" value="P:nucleosome assembly"/>
    <property type="evidence" value="ECO:0007669"/>
    <property type="project" value="TreeGrafter"/>
</dbReference>
<dbReference type="Pfam" id="PF17862">
    <property type="entry name" value="AAA_lid_3"/>
    <property type="match status" value="1"/>
</dbReference>
<evidence type="ECO:0000313" key="5">
    <source>
        <dbReference type="EMBL" id="KAG8439918.1"/>
    </source>
</evidence>
<evidence type="ECO:0000259" key="4">
    <source>
        <dbReference type="Pfam" id="PF17862"/>
    </source>
</evidence>
<keyword evidence="3" id="KW-0067">ATP-binding</keyword>
<protein>
    <recommendedName>
        <fullName evidence="4">AAA ATPase AAA+ lid domain-containing protein</fullName>
    </recommendedName>
</protein>
<keyword evidence="2" id="KW-0547">Nucleotide-binding</keyword>
<name>A0A8T2J909_9PIPI</name>
<dbReference type="GO" id="GO:0005634">
    <property type="term" value="C:nucleus"/>
    <property type="evidence" value="ECO:0007669"/>
    <property type="project" value="TreeGrafter"/>
</dbReference>
<comment type="caution">
    <text evidence="5">The sequence shown here is derived from an EMBL/GenBank/DDBJ whole genome shotgun (WGS) entry which is preliminary data.</text>
</comment>
<proteinExistence type="inferred from homology"/>
<dbReference type="GO" id="GO:0042393">
    <property type="term" value="F:histone binding"/>
    <property type="evidence" value="ECO:0007669"/>
    <property type="project" value="TreeGrafter"/>
</dbReference>
<sequence>MSESPNRCWPINFGTEDKARILSERKKIGESLVKVGEINWDRSVKFKTNKWVGESEQHLRLLFQLIHTRDWNPKLPDPFLEELAEKCVGYCGVDIKSLCREAALIVLRRRYPQIYASSQKLQLDIFLVVLSARDFYHAMKKIVPASQCAMTSPGHPLSPAIRPLLEQTFSNLLCILQEVFPHVQFSKNNKKDDAESLLLDYSEQENTLSIFRSKYRLDLSTLYSVSATTSGGSI</sequence>
<keyword evidence="6" id="KW-1185">Reference proteome</keyword>
<dbReference type="PANTHER" id="PTHR23069">
    <property type="entry name" value="AAA DOMAIN-CONTAINING"/>
    <property type="match status" value="1"/>
</dbReference>
<reference evidence="5" key="1">
    <citation type="thesis" date="2020" institute="ProQuest LLC" country="789 East Eisenhower Parkway, Ann Arbor, MI, USA">
        <title>Comparative Genomics and Chromosome Evolution.</title>
        <authorList>
            <person name="Mudd A.B."/>
        </authorList>
    </citation>
    <scope>NUCLEOTIDE SEQUENCE</scope>
    <source>
        <strain evidence="5">Female2</strain>
        <tissue evidence="5">Blood</tissue>
    </source>
</reference>